<accession>A0ABV8FDD9</accession>
<dbReference type="PANTHER" id="PTHR19855:SF11">
    <property type="entry name" value="RIBOSOME BIOGENESIS PROTEIN WDR12"/>
    <property type="match status" value="1"/>
</dbReference>
<comment type="caution">
    <text evidence="6">The sequence shown here is derived from an EMBL/GenBank/DDBJ whole genome shotgun (WGS) entry which is preliminary data.</text>
</comment>
<evidence type="ECO:0000313" key="7">
    <source>
        <dbReference type="Proteomes" id="UP001595698"/>
    </source>
</evidence>
<evidence type="ECO:0000313" key="6">
    <source>
        <dbReference type="EMBL" id="MFC3986742.1"/>
    </source>
</evidence>
<dbReference type="InterPro" id="IPR015943">
    <property type="entry name" value="WD40/YVTN_repeat-like_dom_sf"/>
</dbReference>
<sequence length="372" mass="39004">MPRLPLRRSIVAAVVTGVCAAGLAGCSSVTTTPSRTHAPEDGPRASTGGRAAVRSAVRTVAFGRSRGRDVAVTAGADGLVRVRWLPTLEPAAGPLPGDRAAVAELDGRSVVFTVGGYGGRLWDLDTRRELLHVPAPVSAFAFGALRGAPALFTGDRRGRVRIWDLASGTSAGSLDTGAGTAITALASARVRSRPILVVAVDNHGDDPGHAQLWDLTTRHRTGAVLPARQEAESFDRFQVLTLDGRPTLVTGSDYGLRRWDLERRQELGPSVENRQEDARLFSFPSFTVALDGRRPVLVTGRVAGAPIQLRDPADGAVLAEMAVRPGTAVTALAAGTVNGDQVLLSGDEDGTVRLWDLRTRGRTDGPAPTGGS</sequence>
<gene>
    <name evidence="6" type="ORF">ACFOYY_41895</name>
</gene>
<dbReference type="PROSITE" id="PS51257">
    <property type="entry name" value="PROKAR_LIPOPROTEIN"/>
    <property type="match status" value="1"/>
</dbReference>
<evidence type="ECO:0000256" key="4">
    <source>
        <dbReference type="SAM" id="MobiDB-lite"/>
    </source>
</evidence>
<dbReference type="Proteomes" id="UP001595698">
    <property type="component" value="Unassembled WGS sequence"/>
</dbReference>
<dbReference type="SUPFAM" id="SSF50998">
    <property type="entry name" value="Quinoprotein alcohol dehydrogenase-like"/>
    <property type="match status" value="1"/>
</dbReference>
<evidence type="ECO:0000256" key="3">
    <source>
        <dbReference type="PROSITE-ProRule" id="PRU00221"/>
    </source>
</evidence>
<dbReference type="Gene3D" id="2.130.10.10">
    <property type="entry name" value="YVTN repeat-like/Quinoprotein amine dehydrogenase"/>
    <property type="match status" value="2"/>
</dbReference>
<dbReference type="PANTHER" id="PTHR19855">
    <property type="entry name" value="WD40 REPEAT PROTEIN 12, 37"/>
    <property type="match status" value="1"/>
</dbReference>
<proteinExistence type="predicted"/>
<feature type="signal peptide" evidence="5">
    <location>
        <begin position="1"/>
        <end position="20"/>
    </location>
</feature>
<keyword evidence="1 3" id="KW-0853">WD repeat</keyword>
<keyword evidence="5" id="KW-0732">Signal</keyword>
<dbReference type="EMBL" id="JBHSBC010000066">
    <property type="protein sequence ID" value="MFC3986742.1"/>
    <property type="molecule type" value="Genomic_DNA"/>
</dbReference>
<dbReference type="Pfam" id="PF00400">
    <property type="entry name" value="WD40"/>
    <property type="match status" value="1"/>
</dbReference>
<evidence type="ECO:0000256" key="1">
    <source>
        <dbReference type="ARBA" id="ARBA00022574"/>
    </source>
</evidence>
<feature type="chain" id="PRO_5045770180" evidence="5">
    <location>
        <begin position="21"/>
        <end position="372"/>
    </location>
</feature>
<reference evidence="7" key="1">
    <citation type="journal article" date="2019" name="Int. J. Syst. Evol. Microbiol.">
        <title>The Global Catalogue of Microorganisms (GCM) 10K type strain sequencing project: providing services to taxonomists for standard genome sequencing and annotation.</title>
        <authorList>
            <consortium name="The Broad Institute Genomics Platform"/>
            <consortium name="The Broad Institute Genome Sequencing Center for Infectious Disease"/>
            <person name="Wu L."/>
            <person name="Ma J."/>
        </authorList>
    </citation>
    <scope>NUCLEOTIDE SEQUENCE [LARGE SCALE GENOMIC DNA]</scope>
    <source>
        <strain evidence="7">TBRC 7912</strain>
    </source>
</reference>
<name>A0ABV8FDD9_9ACTN</name>
<dbReference type="InterPro" id="IPR011047">
    <property type="entry name" value="Quinoprotein_ADH-like_sf"/>
</dbReference>
<dbReference type="InterPro" id="IPR001680">
    <property type="entry name" value="WD40_rpt"/>
</dbReference>
<dbReference type="PROSITE" id="PS00678">
    <property type="entry name" value="WD_REPEATS_1"/>
    <property type="match status" value="1"/>
</dbReference>
<evidence type="ECO:0000256" key="2">
    <source>
        <dbReference type="ARBA" id="ARBA00022737"/>
    </source>
</evidence>
<evidence type="ECO:0000256" key="5">
    <source>
        <dbReference type="SAM" id="SignalP"/>
    </source>
</evidence>
<feature type="region of interest" description="Disordered" evidence="4">
    <location>
        <begin position="29"/>
        <end position="50"/>
    </location>
</feature>
<organism evidence="6 7">
    <name type="scientific">Streptosporangium jomthongense</name>
    <dbReference type="NCBI Taxonomy" id="1193683"/>
    <lineage>
        <taxon>Bacteria</taxon>
        <taxon>Bacillati</taxon>
        <taxon>Actinomycetota</taxon>
        <taxon>Actinomycetes</taxon>
        <taxon>Streptosporangiales</taxon>
        <taxon>Streptosporangiaceae</taxon>
        <taxon>Streptosporangium</taxon>
    </lineage>
</organism>
<dbReference type="RefSeq" id="WP_386197100.1">
    <property type="nucleotide sequence ID" value="NZ_JBHSBC010000066.1"/>
</dbReference>
<dbReference type="PROSITE" id="PS50082">
    <property type="entry name" value="WD_REPEATS_2"/>
    <property type="match status" value="1"/>
</dbReference>
<feature type="repeat" description="WD" evidence="3">
    <location>
        <begin position="343"/>
        <end position="359"/>
    </location>
</feature>
<keyword evidence="7" id="KW-1185">Reference proteome</keyword>
<protein>
    <submittedName>
        <fullName evidence="6">WD40 repeat domain-containing protein</fullName>
    </submittedName>
</protein>
<dbReference type="InterPro" id="IPR019775">
    <property type="entry name" value="WD40_repeat_CS"/>
</dbReference>
<keyword evidence="2" id="KW-0677">Repeat</keyword>